<dbReference type="InterPro" id="IPR011611">
    <property type="entry name" value="PfkB_dom"/>
</dbReference>
<proteinExistence type="inferred from homology"/>
<keyword evidence="8 12" id="KW-0067">ATP-binding</keyword>
<keyword evidence="15" id="KW-1185">Reference proteome</keyword>
<dbReference type="InterPro" id="IPR002139">
    <property type="entry name" value="Ribo/fructo_kinase"/>
</dbReference>
<organism evidence="14 15">
    <name type="scientific">Actinoalloteichus caeruleus DSM 43889</name>
    <dbReference type="NCBI Taxonomy" id="1120930"/>
    <lineage>
        <taxon>Bacteria</taxon>
        <taxon>Bacillati</taxon>
        <taxon>Actinomycetota</taxon>
        <taxon>Actinomycetes</taxon>
        <taxon>Pseudonocardiales</taxon>
        <taxon>Pseudonocardiaceae</taxon>
        <taxon>Actinoalloteichus</taxon>
        <taxon>Actinoalloteichus cyanogriseus</taxon>
    </lineage>
</organism>
<dbReference type="Proteomes" id="UP000791080">
    <property type="component" value="Unassembled WGS sequence"/>
</dbReference>
<dbReference type="InterPro" id="IPR002173">
    <property type="entry name" value="Carboh/pur_kinase_PfkB_CS"/>
</dbReference>
<comment type="catalytic activity">
    <reaction evidence="12">
        <text>D-ribose + ATP = D-ribose 5-phosphate + ADP + H(+)</text>
        <dbReference type="Rhea" id="RHEA:13697"/>
        <dbReference type="ChEBI" id="CHEBI:15378"/>
        <dbReference type="ChEBI" id="CHEBI:30616"/>
        <dbReference type="ChEBI" id="CHEBI:47013"/>
        <dbReference type="ChEBI" id="CHEBI:78346"/>
        <dbReference type="ChEBI" id="CHEBI:456216"/>
        <dbReference type="EC" id="2.7.1.15"/>
    </reaction>
</comment>
<feature type="binding site" evidence="12">
    <location>
        <position position="298"/>
    </location>
    <ligand>
        <name>K(+)</name>
        <dbReference type="ChEBI" id="CHEBI:29103"/>
    </ligand>
</feature>
<evidence type="ECO:0000256" key="5">
    <source>
        <dbReference type="ARBA" id="ARBA00022723"/>
    </source>
</evidence>
<evidence type="ECO:0000313" key="15">
    <source>
        <dbReference type="Proteomes" id="UP000791080"/>
    </source>
</evidence>
<feature type="active site" description="Proton acceptor" evidence="12">
    <location>
        <position position="265"/>
    </location>
</feature>
<dbReference type="PANTHER" id="PTHR10584">
    <property type="entry name" value="SUGAR KINASE"/>
    <property type="match status" value="1"/>
</dbReference>
<dbReference type="PANTHER" id="PTHR10584:SF166">
    <property type="entry name" value="RIBOKINASE"/>
    <property type="match status" value="1"/>
</dbReference>
<accession>A0ABT1JCZ7</accession>
<feature type="binding site" evidence="12">
    <location>
        <position position="300"/>
    </location>
    <ligand>
        <name>K(+)</name>
        <dbReference type="ChEBI" id="CHEBI:29103"/>
    </ligand>
</feature>
<dbReference type="InterPro" id="IPR029056">
    <property type="entry name" value="Ribokinase-like"/>
</dbReference>
<gene>
    <name evidence="12" type="primary">rbsK</name>
    <name evidence="14" type="ORF">G443_000374</name>
</gene>
<evidence type="ECO:0000256" key="7">
    <source>
        <dbReference type="ARBA" id="ARBA00022777"/>
    </source>
</evidence>
<dbReference type="InterPro" id="IPR011877">
    <property type="entry name" value="Ribokinase"/>
</dbReference>
<reference evidence="14 15" key="2">
    <citation type="submission" date="2022-06" db="EMBL/GenBank/DDBJ databases">
        <title>Genomic Encyclopedia of Type Strains, Phase I: the one thousand microbial genomes (KMG-I) project.</title>
        <authorList>
            <person name="Kyrpides N."/>
        </authorList>
    </citation>
    <scope>NUCLEOTIDE SEQUENCE [LARGE SCALE GENOMIC DNA]</scope>
    <source>
        <strain evidence="14 15">DSM 43889</strain>
    </source>
</reference>
<feature type="binding site" evidence="12">
    <location>
        <position position="259"/>
    </location>
    <ligand>
        <name>K(+)</name>
        <dbReference type="ChEBI" id="CHEBI:29103"/>
    </ligand>
</feature>
<evidence type="ECO:0000256" key="1">
    <source>
        <dbReference type="ARBA" id="ARBA00005380"/>
    </source>
</evidence>
<comment type="caution">
    <text evidence="12">Lacks conserved residue(s) required for the propagation of feature annotation.</text>
</comment>
<feature type="binding site" evidence="12">
    <location>
        <position position="295"/>
    </location>
    <ligand>
        <name>K(+)</name>
        <dbReference type="ChEBI" id="CHEBI:29103"/>
    </ligand>
</feature>
<evidence type="ECO:0000256" key="8">
    <source>
        <dbReference type="ARBA" id="ARBA00022840"/>
    </source>
</evidence>
<evidence type="ECO:0000256" key="10">
    <source>
        <dbReference type="ARBA" id="ARBA00022958"/>
    </source>
</evidence>
<keyword evidence="4 12" id="KW-0808">Transferase</keyword>
<comment type="cofactor">
    <cofactor evidence="12">
        <name>Mg(2+)</name>
        <dbReference type="ChEBI" id="CHEBI:18420"/>
    </cofactor>
    <text evidence="12">Requires a divalent cation, most likely magnesium in vivo, as an electrophilic catalyst to aid phosphoryl group transfer. It is the chelate of the metal and the nucleotide that is the actual substrate.</text>
</comment>
<keyword evidence="7 12" id="KW-0418">Kinase</keyword>
<feature type="binding site" evidence="12">
    <location>
        <position position="261"/>
    </location>
    <ligand>
        <name>K(+)</name>
        <dbReference type="ChEBI" id="CHEBI:29103"/>
    </ligand>
</feature>
<dbReference type="SUPFAM" id="SSF53613">
    <property type="entry name" value="Ribokinase-like"/>
    <property type="match status" value="1"/>
</dbReference>
<reference evidence="14 15" key="1">
    <citation type="submission" date="2013-07" db="EMBL/GenBank/DDBJ databases">
        <authorList>
            <consortium name="DOE Joint Genome Institute"/>
            <person name="Reeve W."/>
            <person name="Huntemann M."/>
            <person name="Han J."/>
            <person name="Chen A."/>
            <person name="Kyrpides N."/>
            <person name="Mavromatis K."/>
            <person name="Markowitz V."/>
            <person name="Palaniappan K."/>
            <person name="Ivanova N."/>
            <person name="Schaumberg A."/>
            <person name="Pati A."/>
            <person name="Liolios K."/>
            <person name="Nordberg H.P."/>
            <person name="Cantor M.N."/>
            <person name="Hua S.X."/>
            <person name="Woyke T."/>
        </authorList>
    </citation>
    <scope>NUCLEOTIDE SEQUENCE [LARGE SCALE GENOMIC DNA]</scope>
    <source>
        <strain evidence="14 15">DSM 43889</strain>
    </source>
</reference>
<feature type="binding site" evidence="12">
    <location>
        <begin position="232"/>
        <end position="237"/>
    </location>
    <ligand>
        <name>ATP</name>
        <dbReference type="ChEBI" id="CHEBI:30616"/>
    </ligand>
</feature>
<keyword evidence="10 12" id="KW-0630">Potassium</keyword>
<comment type="activity regulation">
    <text evidence="12">Activated by a monovalent cation that binds near, but not in, the active site. The most likely occupant of the site in vivo is potassium. Ion binding induces a conformational change that may alter substrate affinity.</text>
</comment>
<feature type="binding site" evidence="12">
    <location>
        <position position="304"/>
    </location>
    <ligand>
        <name>K(+)</name>
        <dbReference type="ChEBI" id="CHEBI:29103"/>
    </ligand>
</feature>
<keyword evidence="9 12" id="KW-0460">Magnesium</keyword>
<dbReference type="Gene3D" id="3.40.1190.20">
    <property type="match status" value="1"/>
</dbReference>
<keyword evidence="11 12" id="KW-0119">Carbohydrate metabolism</keyword>
<evidence type="ECO:0000256" key="12">
    <source>
        <dbReference type="HAMAP-Rule" id="MF_01987"/>
    </source>
</evidence>
<comment type="pathway">
    <text evidence="12">Carbohydrate metabolism; D-ribose degradation; D-ribose 5-phosphate from beta-D-ribopyranose: step 2/2.</text>
</comment>
<feature type="domain" description="Carbohydrate kinase PfkB" evidence="13">
    <location>
        <begin position="7"/>
        <end position="304"/>
    </location>
</feature>
<evidence type="ECO:0000256" key="2">
    <source>
        <dbReference type="ARBA" id="ARBA00012035"/>
    </source>
</evidence>
<sequence>MDERGGVLVVGSANADLVVTVDRRPGPGETVLGSDTTVAPGGKGANLAVAAARLGGRVSLLAAVGTDQHGDLLRASLRDAGVGTDLVRDDERPTGVAYITVTADGENSIVVAPGANSSVSEADVDAASHRIATATVLTCSLEVPLPAVRRAVRVATEAGVRVVVNLSPVADLGGEVLGALDPLIVNEHEASHLLAAALPGPPGAEATGPPSVRARRTARDLLALGPRSAVVTLGPAGAVVAERDAEPIMVPAPPVRPVDSTGAGDAFAGALVARLAGGASLIDAARTAVRAAALSVTRPGAQPSFARSAELGPT</sequence>
<comment type="function">
    <text evidence="12">Catalyzes the phosphorylation of ribose at O-5 in a reaction requiring ATP and magnesium. The resulting D-ribose-5-phosphate can then be used either for sythesis of nucleotides, histidine, and tryptophan, or as a component of the pentose phosphate pathway.</text>
</comment>
<dbReference type="EMBL" id="AUBJ02000001">
    <property type="protein sequence ID" value="MCP2330104.1"/>
    <property type="molecule type" value="Genomic_DNA"/>
</dbReference>
<dbReference type="HAMAP" id="MF_01987">
    <property type="entry name" value="Ribokinase"/>
    <property type="match status" value="1"/>
</dbReference>
<keyword evidence="5 12" id="KW-0479">Metal-binding</keyword>
<dbReference type="CDD" id="cd01174">
    <property type="entry name" value="ribokinase"/>
    <property type="match status" value="1"/>
</dbReference>
<comment type="similarity">
    <text evidence="1">Belongs to the carbohydrate kinase pfkB family.</text>
</comment>
<evidence type="ECO:0000256" key="6">
    <source>
        <dbReference type="ARBA" id="ARBA00022741"/>
    </source>
</evidence>
<feature type="binding site" evidence="12">
    <location>
        <begin position="42"/>
        <end position="46"/>
    </location>
    <ligand>
        <name>substrate</name>
    </ligand>
</feature>
<dbReference type="PRINTS" id="PR00990">
    <property type="entry name" value="RIBOKINASE"/>
</dbReference>
<protein>
    <recommendedName>
        <fullName evidence="3 12">Ribokinase</fullName>
        <shortName evidence="12">RK</shortName>
        <ecNumber evidence="2 12">2.7.1.15</ecNumber>
    </recommendedName>
</protein>
<feature type="binding site" evidence="12">
    <location>
        <begin position="264"/>
        <end position="265"/>
    </location>
    <ligand>
        <name>ATP</name>
        <dbReference type="ChEBI" id="CHEBI:30616"/>
    </ligand>
</feature>
<comment type="similarity">
    <text evidence="12">Belongs to the carbohydrate kinase PfkB family. Ribokinase subfamily.</text>
</comment>
<comment type="caution">
    <text evidence="14">The sequence shown here is derived from an EMBL/GenBank/DDBJ whole genome shotgun (WGS) entry which is preliminary data.</text>
</comment>
<evidence type="ECO:0000313" key="14">
    <source>
        <dbReference type="EMBL" id="MCP2330104.1"/>
    </source>
</evidence>
<dbReference type="Pfam" id="PF00294">
    <property type="entry name" value="PfkB"/>
    <property type="match status" value="1"/>
</dbReference>
<feature type="binding site" evidence="12">
    <location>
        <begin position="14"/>
        <end position="16"/>
    </location>
    <ligand>
        <name>substrate</name>
    </ligand>
</feature>
<dbReference type="RefSeq" id="WP_026420696.1">
    <property type="nucleotide sequence ID" value="NZ_AUBJ02000001.1"/>
</dbReference>
<comment type="subunit">
    <text evidence="12">Homodimer.</text>
</comment>
<dbReference type="EC" id="2.7.1.15" evidence="2 12"/>
<evidence type="ECO:0000256" key="9">
    <source>
        <dbReference type="ARBA" id="ARBA00022842"/>
    </source>
</evidence>
<evidence type="ECO:0000259" key="13">
    <source>
        <dbReference type="Pfam" id="PF00294"/>
    </source>
</evidence>
<feature type="binding site" evidence="12">
    <location>
        <position position="265"/>
    </location>
    <ligand>
        <name>substrate</name>
    </ligand>
</feature>
<feature type="binding site" evidence="12">
    <location>
        <position position="142"/>
    </location>
    <ligand>
        <name>substrate</name>
    </ligand>
</feature>
<name>A0ABT1JCZ7_ACTCY</name>
<evidence type="ECO:0000256" key="3">
    <source>
        <dbReference type="ARBA" id="ARBA00016943"/>
    </source>
</evidence>
<keyword evidence="6 12" id="KW-0547">Nucleotide-binding</keyword>
<evidence type="ECO:0000256" key="11">
    <source>
        <dbReference type="ARBA" id="ARBA00023277"/>
    </source>
</evidence>
<keyword evidence="12" id="KW-0963">Cytoplasm</keyword>
<feature type="binding site" evidence="12">
    <location>
        <position position="186"/>
    </location>
    <ligand>
        <name>ATP</name>
        <dbReference type="ChEBI" id="CHEBI:30616"/>
    </ligand>
</feature>
<evidence type="ECO:0000256" key="4">
    <source>
        <dbReference type="ARBA" id="ARBA00022679"/>
    </source>
</evidence>
<comment type="subcellular location">
    <subcellularLocation>
        <location evidence="12">Cytoplasm</location>
    </subcellularLocation>
</comment>
<dbReference type="PROSITE" id="PS00584">
    <property type="entry name" value="PFKB_KINASES_2"/>
    <property type="match status" value="1"/>
</dbReference>